<keyword evidence="2" id="KW-1185">Reference proteome</keyword>
<evidence type="ECO:0000313" key="1">
    <source>
        <dbReference type="EMBL" id="GAX18468.1"/>
    </source>
</evidence>
<name>A0A1Z5JXB8_FISSO</name>
<gene>
    <name evidence="1" type="ORF">FisN_2Lh122</name>
</gene>
<proteinExistence type="predicted"/>
<organism evidence="1 2">
    <name type="scientific">Fistulifera solaris</name>
    <name type="common">Oleaginous diatom</name>
    <dbReference type="NCBI Taxonomy" id="1519565"/>
    <lineage>
        <taxon>Eukaryota</taxon>
        <taxon>Sar</taxon>
        <taxon>Stramenopiles</taxon>
        <taxon>Ochrophyta</taxon>
        <taxon>Bacillariophyta</taxon>
        <taxon>Bacillariophyceae</taxon>
        <taxon>Bacillariophycidae</taxon>
        <taxon>Naviculales</taxon>
        <taxon>Naviculaceae</taxon>
        <taxon>Fistulifera</taxon>
    </lineage>
</organism>
<dbReference type="InParanoid" id="A0A1Z5JXB8"/>
<reference evidence="1 2" key="1">
    <citation type="journal article" date="2015" name="Plant Cell">
        <title>Oil accumulation by the oleaginous diatom Fistulifera solaris as revealed by the genome and transcriptome.</title>
        <authorList>
            <person name="Tanaka T."/>
            <person name="Maeda Y."/>
            <person name="Veluchamy A."/>
            <person name="Tanaka M."/>
            <person name="Abida H."/>
            <person name="Marechal E."/>
            <person name="Bowler C."/>
            <person name="Muto M."/>
            <person name="Sunaga Y."/>
            <person name="Tanaka M."/>
            <person name="Yoshino T."/>
            <person name="Taniguchi T."/>
            <person name="Fukuda Y."/>
            <person name="Nemoto M."/>
            <person name="Matsumoto M."/>
            <person name="Wong P.S."/>
            <person name="Aburatani S."/>
            <person name="Fujibuchi W."/>
        </authorList>
    </citation>
    <scope>NUCLEOTIDE SEQUENCE [LARGE SCALE GENOMIC DNA]</scope>
    <source>
        <strain evidence="1 2">JPCC DA0580</strain>
    </source>
</reference>
<dbReference type="OrthoDB" id="48161at2759"/>
<dbReference type="EMBL" id="BDSP01000130">
    <property type="protein sequence ID" value="GAX18468.1"/>
    <property type="molecule type" value="Genomic_DNA"/>
</dbReference>
<comment type="caution">
    <text evidence="1">The sequence shown here is derived from an EMBL/GenBank/DDBJ whole genome shotgun (WGS) entry which is preliminary data.</text>
</comment>
<sequence>MAAAATLMFQRQQSLVHRYGTVLSFATENNNTTITHSNNPKQRFFFYNTTAAATATITATTIPARPVKWLHGNDWATLTQAYAGMWWASRDSFVQVEWSAYFRQLEAASFKMFRKFPVYQPTDWMDLSVTHLSVFWKHFQKRQTYHDKMAFAVIAEHLQNYTQQSIPWPIFPNSPAPNTIAVLPYLAPLPNSDHRLPEEALRATLVSLWQIGMGRCVVAVGGRLDQNETHQVEAVFASIQDKIEMRFMELHVMEMQNVDPKFLPKTALERLQTALLTQTWSLPPTASNTTQAKLQAARITQTKADQWLGPNASRWEFVYFTEPDLILHARPSALPAFTDILRQNKSISAHRFQPLPYEKNFPLYTRPEKILPREFTTQMWTLDPLNEQMACCDQGKWYASNPGMNHSIPLLNNRACGAGIAEFWWQCGFRRAKYRYYNLSTIQDLHRHIVNYPFLYVEGGTGFPVLDLHQRTCRRQINNCVEEESILVEE</sequence>
<dbReference type="Proteomes" id="UP000198406">
    <property type="component" value="Unassembled WGS sequence"/>
</dbReference>
<dbReference type="AlphaFoldDB" id="A0A1Z5JXB8"/>
<accession>A0A1Z5JXB8</accession>
<evidence type="ECO:0000313" key="2">
    <source>
        <dbReference type="Proteomes" id="UP000198406"/>
    </source>
</evidence>
<protein>
    <submittedName>
        <fullName evidence="1">Uncharacterized protein</fullName>
    </submittedName>
</protein>